<protein>
    <submittedName>
        <fullName evidence="2">Uncharacterized protein</fullName>
    </submittedName>
</protein>
<accession>A0A914R8D0</accession>
<evidence type="ECO:0000313" key="2">
    <source>
        <dbReference type="WBParaSite" id="PDA_v2.g7845.t1"/>
    </source>
</evidence>
<dbReference type="Gene3D" id="2.70.160.11">
    <property type="entry name" value="Hnrnp arginine n-methyltransferase1"/>
    <property type="match status" value="1"/>
</dbReference>
<sequence length="132" mass="14887">MPARTIVDPIVEQHSLFEYPSISTGTQQEVFSLSIHSKSEAKSTVVTSENSETNALVFWTETGFVDEKSEDNSVTVSNGLLSNCLVGEKPEWHPGHRQGVYFLPFESIGKAKTIEVFIEQKENDLEFKFRVF</sequence>
<reference evidence="2" key="1">
    <citation type="submission" date="2022-11" db="UniProtKB">
        <authorList>
            <consortium name="WormBaseParasite"/>
        </authorList>
    </citation>
    <scope>IDENTIFICATION</scope>
</reference>
<dbReference type="AlphaFoldDB" id="A0A914R8D0"/>
<proteinExistence type="predicted"/>
<evidence type="ECO:0000313" key="1">
    <source>
        <dbReference type="Proteomes" id="UP000887578"/>
    </source>
</evidence>
<keyword evidence="1" id="KW-1185">Reference proteome</keyword>
<organism evidence="1 2">
    <name type="scientific">Panagrolaimus davidi</name>
    <dbReference type="NCBI Taxonomy" id="227884"/>
    <lineage>
        <taxon>Eukaryota</taxon>
        <taxon>Metazoa</taxon>
        <taxon>Ecdysozoa</taxon>
        <taxon>Nematoda</taxon>
        <taxon>Chromadorea</taxon>
        <taxon>Rhabditida</taxon>
        <taxon>Tylenchina</taxon>
        <taxon>Panagrolaimomorpha</taxon>
        <taxon>Panagrolaimoidea</taxon>
        <taxon>Panagrolaimidae</taxon>
        <taxon>Panagrolaimus</taxon>
    </lineage>
</organism>
<dbReference type="Proteomes" id="UP000887578">
    <property type="component" value="Unplaced"/>
</dbReference>
<name>A0A914R8D0_9BILA</name>
<dbReference type="WBParaSite" id="PDA_v2.g7845.t1">
    <property type="protein sequence ID" value="PDA_v2.g7845.t1"/>
    <property type="gene ID" value="PDA_v2.g7845"/>
</dbReference>